<dbReference type="Pfam" id="PF15388">
    <property type="entry name" value="FAM117"/>
    <property type="match status" value="1"/>
</dbReference>
<evidence type="ECO:0000256" key="2">
    <source>
        <dbReference type="SAM" id="MobiDB-lite"/>
    </source>
</evidence>
<protein>
    <submittedName>
        <fullName evidence="3">Uncharacterized protein</fullName>
    </submittedName>
</protein>
<gene>
    <name evidence="3" type="ORF">RN001_012534</name>
</gene>
<keyword evidence="1" id="KW-0597">Phosphoprotein</keyword>
<proteinExistence type="predicted"/>
<dbReference type="EMBL" id="JARPUR010000005">
    <property type="protein sequence ID" value="KAK4876112.1"/>
    <property type="molecule type" value="Genomic_DNA"/>
</dbReference>
<feature type="region of interest" description="Disordered" evidence="2">
    <location>
        <begin position="1"/>
        <end position="77"/>
    </location>
</feature>
<evidence type="ECO:0000313" key="4">
    <source>
        <dbReference type="Proteomes" id="UP001353858"/>
    </source>
</evidence>
<dbReference type="PANTHER" id="PTHR14972">
    <property type="entry name" value="AGAP011572-PA"/>
    <property type="match status" value="1"/>
</dbReference>
<organism evidence="3 4">
    <name type="scientific">Aquatica leii</name>
    <dbReference type="NCBI Taxonomy" id="1421715"/>
    <lineage>
        <taxon>Eukaryota</taxon>
        <taxon>Metazoa</taxon>
        <taxon>Ecdysozoa</taxon>
        <taxon>Arthropoda</taxon>
        <taxon>Hexapoda</taxon>
        <taxon>Insecta</taxon>
        <taxon>Pterygota</taxon>
        <taxon>Neoptera</taxon>
        <taxon>Endopterygota</taxon>
        <taxon>Coleoptera</taxon>
        <taxon>Polyphaga</taxon>
        <taxon>Elateriformia</taxon>
        <taxon>Elateroidea</taxon>
        <taxon>Lampyridae</taxon>
        <taxon>Luciolinae</taxon>
        <taxon>Aquatica</taxon>
    </lineage>
</organism>
<dbReference type="AlphaFoldDB" id="A0AAN7PUI3"/>
<dbReference type="Proteomes" id="UP001353858">
    <property type="component" value="Unassembled WGS sequence"/>
</dbReference>
<comment type="caution">
    <text evidence="3">The sequence shown here is derived from an EMBL/GenBank/DDBJ whole genome shotgun (WGS) entry which is preliminary data.</text>
</comment>
<feature type="compositionally biased region" description="Polar residues" evidence="2">
    <location>
        <begin position="31"/>
        <end position="55"/>
    </location>
</feature>
<sequence>MSGSHGQNSSSRVRKSSPNTIKQGPMKATIPITSVLKNPNSLKNNSPTISPTSCWKTRISPDHPSGQRSPGSTLYKAKPKNFGCGGLGNEIRRTASLDTIYLKGQWPRDSFYLYGNILQINKATQTDESDILDSRKIHSIVEGVDEKLEKVIIRQRLQRNNKESNGKHGNNNGPMLMLPSAGSQTNAFYTSNITKASPINIPVKPLPKPTIRNSVEGLNQEIERLVLKSTSLSGSHLLDRNEDFDKFCQVTPEGHRAPLAELFKATRSVNTQTPAGDFISSCPSSGPPSRDSNSPLIHGQLDSSSDAGGSQTSSPDQESGKLGTSPHINRFLAREPPDGCEKVHLKSLEDQKGLIVDPIYRPTTFQLKPSLGSAFQLLQPNVNTSSDRDLPLVPTQQDFN</sequence>
<feature type="compositionally biased region" description="Polar residues" evidence="2">
    <location>
        <begin position="1"/>
        <end position="22"/>
    </location>
</feature>
<dbReference type="InterPro" id="IPR026642">
    <property type="entry name" value="Glcci1/FAM117"/>
</dbReference>
<evidence type="ECO:0000256" key="1">
    <source>
        <dbReference type="ARBA" id="ARBA00022553"/>
    </source>
</evidence>
<evidence type="ECO:0000313" key="3">
    <source>
        <dbReference type="EMBL" id="KAK4876112.1"/>
    </source>
</evidence>
<feature type="region of interest" description="Disordered" evidence="2">
    <location>
        <begin position="273"/>
        <end position="336"/>
    </location>
</feature>
<dbReference type="PANTHER" id="PTHR14972:SF8">
    <property type="entry name" value="GLUCOCORTICOID-INDUCED TRANSCRIPT 1 PROTEIN-LIKE ISOFORM X1"/>
    <property type="match status" value="1"/>
</dbReference>
<keyword evidence="4" id="KW-1185">Reference proteome</keyword>
<name>A0AAN7PUI3_9COLE</name>
<feature type="compositionally biased region" description="Low complexity" evidence="2">
    <location>
        <begin position="302"/>
        <end position="314"/>
    </location>
</feature>
<reference evidence="4" key="1">
    <citation type="submission" date="2023-01" db="EMBL/GenBank/DDBJ databases">
        <title>Key to firefly adult light organ development and bioluminescence: homeobox transcription factors regulate luciferase expression and transportation to peroxisome.</title>
        <authorList>
            <person name="Fu X."/>
        </authorList>
    </citation>
    <scope>NUCLEOTIDE SEQUENCE [LARGE SCALE GENOMIC DNA]</scope>
</reference>
<accession>A0AAN7PUI3</accession>